<keyword evidence="2" id="KW-0732">Signal</keyword>
<sequence length="298" mass="31827">MRLSITAAAAILATGVVAAPAPGPNPWCTRPGQPCGRAPEPTLAPRVPEPEANPDPWCTRPGQPCGRSPKAEPNPDPWCTRPGQPCARNAEPTLVARVPEPAPWCTRPGQPCARTAAPVAGNVARAPVDNVIETLANVVRSEGDLLARDADPEPWCHRPGQPCARAPSPDMSNAMGGAAWSAKRAIADLVQLVGRSTGNPEQYVRDLSLEEEVKRSAEPEADPWCRRPGQPCARSLSDLESAHAADKRWCRRPGQPCARANVIARAIIDSISDEDIAKRDASGALETIRNFARKIEAM</sequence>
<protein>
    <submittedName>
        <fullName evidence="3">Fungal zn(2)-Cys(6) binuclear cluster domain-containing protein</fullName>
    </submittedName>
</protein>
<accession>A0AB34G0E6</accession>
<keyword evidence="4" id="KW-1185">Reference proteome</keyword>
<feature type="signal peptide" evidence="2">
    <location>
        <begin position="1"/>
        <end position="18"/>
    </location>
</feature>
<evidence type="ECO:0000313" key="3">
    <source>
        <dbReference type="EMBL" id="KAJ6445138.1"/>
    </source>
</evidence>
<evidence type="ECO:0000256" key="2">
    <source>
        <dbReference type="SAM" id="SignalP"/>
    </source>
</evidence>
<feature type="region of interest" description="Disordered" evidence="1">
    <location>
        <begin position="19"/>
        <end position="86"/>
    </location>
</feature>
<organism evidence="3 4">
    <name type="scientific">Purpureocillium lavendulum</name>
    <dbReference type="NCBI Taxonomy" id="1247861"/>
    <lineage>
        <taxon>Eukaryota</taxon>
        <taxon>Fungi</taxon>
        <taxon>Dikarya</taxon>
        <taxon>Ascomycota</taxon>
        <taxon>Pezizomycotina</taxon>
        <taxon>Sordariomycetes</taxon>
        <taxon>Hypocreomycetidae</taxon>
        <taxon>Hypocreales</taxon>
        <taxon>Ophiocordycipitaceae</taxon>
        <taxon>Purpureocillium</taxon>
    </lineage>
</organism>
<evidence type="ECO:0000256" key="1">
    <source>
        <dbReference type="SAM" id="MobiDB-lite"/>
    </source>
</evidence>
<proteinExistence type="predicted"/>
<feature type="chain" id="PRO_5044261012" evidence="2">
    <location>
        <begin position="19"/>
        <end position="298"/>
    </location>
</feature>
<evidence type="ECO:0000313" key="4">
    <source>
        <dbReference type="Proteomes" id="UP001163105"/>
    </source>
</evidence>
<dbReference type="AlphaFoldDB" id="A0AB34G0E6"/>
<dbReference type="EMBL" id="JAQHRD010000002">
    <property type="protein sequence ID" value="KAJ6445138.1"/>
    <property type="molecule type" value="Genomic_DNA"/>
</dbReference>
<comment type="caution">
    <text evidence="3">The sequence shown here is derived from an EMBL/GenBank/DDBJ whole genome shotgun (WGS) entry which is preliminary data.</text>
</comment>
<gene>
    <name evidence="3" type="ORF">O9K51_03541</name>
</gene>
<name>A0AB34G0E6_9HYPO</name>
<dbReference type="Proteomes" id="UP001163105">
    <property type="component" value="Unassembled WGS sequence"/>
</dbReference>
<reference evidence="3" key="1">
    <citation type="submission" date="2023-01" db="EMBL/GenBank/DDBJ databases">
        <title>The growth and conidiation of Purpureocillium lavendulum are regulated by nitrogen source and histone H3K14 acetylation.</title>
        <authorList>
            <person name="Tang P."/>
            <person name="Han J."/>
            <person name="Zhang C."/>
            <person name="Tang P."/>
            <person name="Qi F."/>
            <person name="Zhang K."/>
            <person name="Liang L."/>
        </authorList>
    </citation>
    <scope>NUCLEOTIDE SEQUENCE</scope>
    <source>
        <strain evidence="3">YMF1.00683</strain>
    </source>
</reference>